<dbReference type="PANTHER" id="PTHR32468:SF35">
    <property type="entry name" value="CATION_H+ EXCHANGER DOMAIN-CONTAINING PROTEIN"/>
    <property type="match status" value="1"/>
</dbReference>
<comment type="caution">
    <text evidence="15">The sequence shown here is derived from an EMBL/GenBank/DDBJ whole genome shotgun (WGS) entry which is preliminary data.</text>
</comment>
<comment type="similarity">
    <text evidence="9">Belongs to the monovalent cation:proton antiporter 2 (CPA2) transporter (TC 2.A.37) family. CHX (TC 2.A.37.4) subfamily.</text>
</comment>
<evidence type="ECO:0000313" key="16">
    <source>
        <dbReference type="Proteomes" id="UP001289374"/>
    </source>
</evidence>
<reference evidence="15" key="2">
    <citation type="journal article" date="2024" name="Plant">
        <title>Genomic evolution and insights into agronomic trait innovations of Sesamum species.</title>
        <authorList>
            <person name="Miao H."/>
            <person name="Wang L."/>
            <person name="Qu L."/>
            <person name="Liu H."/>
            <person name="Sun Y."/>
            <person name="Le M."/>
            <person name="Wang Q."/>
            <person name="Wei S."/>
            <person name="Zheng Y."/>
            <person name="Lin W."/>
            <person name="Duan Y."/>
            <person name="Cao H."/>
            <person name="Xiong S."/>
            <person name="Wang X."/>
            <person name="Wei L."/>
            <person name="Li C."/>
            <person name="Ma Q."/>
            <person name="Ju M."/>
            <person name="Zhao R."/>
            <person name="Li G."/>
            <person name="Mu C."/>
            <person name="Tian Q."/>
            <person name="Mei H."/>
            <person name="Zhang T."/>
            <person name="Gao T."/>
            <person name="Zhang H."/>
        </authorList>
    </citation>
    <scope>NUCLEOTIDE SEQUENCE</scope>
    <source>
        <strain evidence="15">K16</strain>
    </source>
</reference>
<feature type="transmembrane region" description="Helical" evidence="11">
    <location>
        <begin position="99"/>
        <end position="120"/>
    </location>
</feature>
<feature type="transmembrane region" description="Helical" evidence="11">
    <location>
        <begin position="200"/>
        <end position="223"/>
    </location>
</feature>
<comment type="subcellular location">
    <subcellularLocation>
        <location evidence="1">Membrane</location>
        <topology evidence="1">Multi-pass membrane protein</topology>
    </subcellularLocation>
</comment>
<keyword evidence="6 11" id="KW-1133">Transmembrane helix</keyword>
<evidence type="ECO:0000256" key="5">
    <source>
        <dbReference type="ARBA" id="ARBA00022958"/>
    </source>
</evidence>
<dbReference type="InterPro" id="IPR057290">
    <property type="entry name" value="CHX17_C"/>
</dbReference>
<dbReference type="InterPro" id="IPR057291">
    <property type="entry name" value="CHX17_2nd"/>
</dbReference>
<evidence type="ECO:0000256" key="1">
    <source>
        <dbReference type="ARBA" id="ARBA00004141"/>
    </source>
</evidence>
<dbReference type="InterPro" id="IPR006153">
    <property type="entry name" value="Cation/H_exchanger_TM"/>
</dbReference>
<dbReference type="GO" id="GO:0012505">
    <property type="term" value="C:endomembrane system"/>
    <property type="evidence" value="ECO:0007669"/>
    <property type="project" value="TreeGrafter"/>
</dbReference>
<feature type="transmembrane region" description="Helical" evidence="11">
    <location>
        <begin position="235"/>
        <end position="258"/>
    </location>
</feature>
<dbReference type="InterPro" id="IPR050794">
    <property type="entry name" value="CPA2_transporter"/>
</dbReference>
<reference evidence="15" key="1">
    <citation type="submission" date="2020-06" db="EMBL/GenBank/DDBJ databases">
        <authorList>
            <person name="Li T."/>
            <person name="Hu X."/>
            <person name="Zhang T."/>
            <person name="Song X."/>
            <person name="Zhang H."/>
            <person name="Dai N."/>
            <person name="Sheng W."/>
            <person name="Hou X."/>
            <person name="Wei L."/>
        </authorList>
    </citation>
    <scope>NUCLEOTIDE SEQUENCE</scope>
    <source>
        <strain evidence="15">K16</strain>
        <tissue evidence="15">Leaf</tissue>
    </source>
</reference>
<name>A0AAE1X1A4_9LAMI</name>
<evidence type="ECO:0000259" key="12">
    <source>
        <dbReference type="Pfam" id="PF00999"/>
    </source>
</evidence>
<dbReference type="InterPro" id="IPR038770">
    <property type="entry name" value="Na+/solute_symporter_sf"/>
</dbReference>
<feature type="transmembrane region" description="Helical" evidence="11">
    <location>
        <begin position="71"/>
        <end position="93"/>
    </location>
</feature>
<evidence type="ECO:0000259" key="13">
    <source>
        <dbReference type="Pfam" id="PF23256"/>
    </source>
</evidence>
<evidence type="ECO:0000256" key="2">
    <source>
        <dbReference type="ARBA" id="ARBA00022448"/>
    </source>
</evidence>
<feature type="transmembrane region" description="Helical" evidence="11">
    <location>
        <begin position="167"/>
        <end position="188"/>
    </location>
</feature>
<keyword evidence="7" id="KW-0406">Ion transport</keyword>
<proteinExistence type="inferred from homology"/>
<accession>A0AAE1X1A4</accession>
<evidence type="ECO:0000256" key="4">
    <source>
        <dbReference type="ARBA" id="ARBA00022692"/>
    </source>
</evidence>
<dbReference type="GO" id="GO:0006813">
    <property type="term" value="P:potassium ion transport"/>
    <property type="evidence" value="ECO:0007669"/>
    <property type="project" value="UniProtKB-KW"/>
</dbReference>
<evidence type="ECO:0000259" key="14">
    <source>
        <dbReference type="Pfam" id="PF23259"/>
    </source>
</evidence>
<dbReference type="GO" id="GO:1902600">
    <property type="term" value="P:proton transmembrane transport"/>
    <property type="evidence" value="ECO:0007669"/>
    <property type="project" value="InterPro"/>
</dbReference>
<feature type="transmembrane region" description="Helical" evidence="11">
    <location>
        <begin position="412"/>
        <end position="434"/>
    </location>
</feature>
<keyword evidence="16" id="KW-1185">Reference proteome</keyword>
<dbReference type="Pfam" id="PF00999">
    <property type="entry name" value="Na_H_Exchanger"/>
    <property type="match status" value="1"/>
</dbReference>
<dbReference type="Pfam" id="PF23259">
    <property type="entry name" value="CHX17_C"/>
    <property type="match status" value="1"/>
</dbReference>
<gene>
    <name evidence="15" type="ORF">Sango_0712100</name>
</gene>
<keyword evidence="5" id="KW-0630">Potassium</keyword>
<dbReference type="AlphaFoldDB" id="A0AAE1X1A4"/>
<dbReference type="PANTHER" id="PTHR32468">
    <property type="entry name" value="CATION/H + ANTIPORTER"/>
    <property type="match status" value="1"/>
</dbReference>
<feature type="transmembrane region" description="Helical" evidence="11">
    <location>
        <begin position="346"/>
        <end position="368"/>
    </location>
</feature>
<dbReference type="GO" id="GO:0006885">
    <property type="term" value="P:regulation of pH"/>
    <property type="evidence" value="ECO:0007669"/>
    <property type="project" value="TreeGrafter"/>
</dbReference>
<keyword evidence="2" id="KW-0813">Transport</keyword>
<evidence type="ECO:0000256" key="10">
    <source>
        <dbReference type="SAM" id="MobiDB-lite"/>
    </source>
</evidence>
<evidence type="ECO:0000256" key="9">
    <source>
        <dbReference type="ARBA" id="ARBA00038341"/>
    </source>
</evidence>
<dbReference type="EMBL" id="JACGWL010000004">
    <property type="protein sequence ID" value="KAK4403435.1"/>
    <property type="molecule type" value="Genomic_DNA"/>
</dbReference>
<evidence type="ECO:0000256" key="11">
    <source>
        <dbReference type="SAM" id="Phobius"/>
    </source>
</evidence>
<sequence length="822" mass="89718">MATKVDAVSAGNKYIVCQNTDNIATLGILKRNPLNYSVPLILMQFSLISLTSQMIEFCLRPLGQSSIVAQILGGVIYGPSALGHDALIGMALFPARSVLTLRTVAVFGIMFFFFAVGVKSDSRMMVRPGRRAAVIGISAFLSTLVLTISFAFLLIKYVHMDDSLSSALVLIAASQCLTAFPNIACLLAELQLSSSDLGRIATSAAMVCDIFGMGLVAVVLGIVQSGSDPVKSALSVISMCLFVIVMVYVIGPIIRIVIRSIPAGKPLADRYVFFCFAGTLVTAFVTEVIGQHFILGPLVFGLLTPDGQPLGSPMVSKLDYPIGKFLYPTFLTTSGLKTNIFKIDRWSLLIVVLLILFSCISKIAAVAFSSRFFDIRFKDSVVIGLMLNARGICELILYNLFRDNGVLTDKEFALCVISVVGVTAVITPLIRLLYDPSKQYLPSKRRTIQHMKSDAELRIVVCIKNQENVPSIVDLLEASDATEESPIAVLALLLVELVGRTTPMLAAHQSTQALQSTNSQSVHILGALRQYQLCHETCVTVQSFSVFSHLNSTQDDICRVARDQKANIVILPFHKRWEIDGSIGSQDRTVQNMNIKIMERAPCSVGILVDRGILTGSTSILSNQSIFQVAVIYIGGPDDAESLFYAARMGRRNNVSLTILRFLLFGCDTARERKQDNNLIDEVRQANMLNQNNFKYQERVVKDGVGLAASLRSLEDSFNLLLVGRHHHASQILMGLGAWSECPELGVVGDILASPDFGSTASVLVVQQQRLRGEKLGHRLMRPMMISHELMHEPTLPPAAATATATGSSHMNPRLEISIDRE</sequence>
<evidence type="ECO:0000256" key="7">
    <source>
        <dbReference type="ARBA" id="ARBA00023065"/>
    </source>
</evidence>
<feature type="domain" description="Cation/H+ exchanger transmembrane" evidence="12">
    <location>
        <begin position="54"/>
        <end position="429"/>
    </location>
</feature>
<feature type="transmembrane region" description="Helical" evidence="11">
    <location>
        <begin position="270"/>
        <end position="294"/>
    </location>
</feature>
<dbReference type="GO" id="GO:0016020">
    <property type="term" value="C:membrane"/>
    <property type="evidence" value="ECO:0007669"/>
    <property type="project" value="UniProtKB-SubCell"/>
</dbReference>
<organism evidence="15 16">
    <name type="scientific">Sesamum angolense</name>
    <dbReference type="NCBI Taxonomy" id="2727404"/>
    <lineage>
        <taxon>Eukaryota</taxon>
        <taxon>Viridiplantae</taxon>
        <taxon>Streptophyta</taxon>
        <taxon>Embryophyta</taxon>
        <taxon>Tracheophyta</taxon>
        <taxon>Spermatophyta</taxon>
        <taxon>Magnoliopsida</taxon>
        <taxon>eudicotyledons</taxon>
        <taxon>Gunneridae</taxon>
        <taxon>Pentapetalae</taxon>
        <taxon>asterids</taxon>
        <taxon>lamiids</taxon>
        <taxon>Lamiales</taxon>
        <taxon>Pedaliaceae</taxon>
        <taxon>Sesamum</taxon>
    </lineage>
</organism>
<feature type="transmembrane region" description="Helical" evidence="11">
    <location>
        <begin position="132"/>
        <end position="155"/>
    </location>
</feature>
<evidence type="ECO:0000256" key="6">
    <source>
        <dbReference type="ARBA" id="ARBA00022989"/>
    </source>
</evidence>
<feature type="domain" description="Cation/H(+) antiporter central" evidence="13">
    <location>
        <begin position="520"/>
        <end position="613"/>
    </location>
</feature>
<dbReference type="GO" id="GO:0015297">
    <property type="term" value="F:antiporter activity"/>
    <property type="evidence" value="ECO:0007669"/>
    <property type="project" value="InterPro"/>
</dbReference>
<dbReference type="Pfam" id="PF23256">
    <property type="entry name" value="CHX17_2nd"/>
    <property type="match status" value="1"/>
</dbReference>
<evidence type="ECO:0000256" key="8">
    <source>
        <dbReference type="ARBA" id="ARBA00023136"/>
    </source>
</evidence>
<dbReference type="Proteomes" id="UP001289374">
    <property type="component" value="Unassembled WGS sequence"/>
</dbReference>
<feature type="domain" description="Cation/H(+) antiporter C-terminal" evidence="14">
    <location>
        <begin position="628"/>
        <end position="769"/>
    </location>
</feature>
<protein>
    <submittedName>
        <fullName evidence="15">Cation/H(+) antiporter 15</fullName>
    </submittedName>
</protein>
<dbReference type="Gene3D" id="1.20.1530.20">
    <property type="match status" value="1"/>
</dbReference>
<feature type="region of interest" description="Disordered" evidence="10">
    <location>
        <begin position="799"/>
        <end position="822"/>
    </location>
</feature>
<keyword evidence="8 11" id="KW-0472">Membrane</keyword>
<evidence type="ECO:0000256" key="3">
    <source>
        <dbReference type="ARBA" id="ARBA00022538"/>
    </source>
</evidence>
<evidence type="ECO:0000313" key="15">
    <source>
        <dbReference type="EMBL" id="KAK4403435.1"/>
    </source>
</evidence>
<keyword evidence="4 11" id="KW-0812">Transmembrane</keyword>
<keyword evidence="3" id="KW-0633">Potassium transport</keyword>